<dbReference type="AlphaFoldDB" id="A0ABD6HE05"/>
<reference evidence="4 5" key="1">
    <citation type="submission" date="2019-11" db="EMBL/GenBank/DDBJ databases">
        <title>Whole-genome sequencing of Allorhizobium vitis.</title>
        <authorList>
            <person name="Gan H.M."/>
            <person name="Savka M.A."/>
        </authorList>
    </citation>
    <scope>NUCLEOTIDE SEQUENCE [LARGE SCALE GENOMIC DNA]</scope>
    <source>
        <strain evidence="3 5">RF2/1</strain>
        <strain evidence="2 4">T1/7</strain>
    </source>
</reference>
<dbReference type="GO" id="GO:0005524">
    <property type="term" value="F:ATP binding"/>
    <property type="evidence" value="ECO:0007669"/>
    <property type="project" value="UniProtKB-KW"/>
</dbReference>
<evidence type="ECO:0000313" key="5">
    <source>
        <dbReference type="Proteomes" id="UP000179536"/>
    </source>
</evidence>
<evidence type="ECO:0000313" key="2">
    <source>
        <dbReference type="EMBL" id="MUO44970.1"/>
    </source>
</evidence>
<dbReference type="Proteomes" id="UP000179536">
    <property type="component" value="Unassembled WGS sequence"/>
</dbReference>
<dbReference type="Proteomes" id="UP000179454">
    <property type="component" value="Unassembled WGS sequence"/>
</dbReference>
<gene>
    <name evidence="3" type="ORF">BBK91_024605</name>
    <name evidence="2" type="ORF">BBL17_024675</name>
</gene>
<dbReference type="Pfam" id="PF00005">
    <property type="entry name" value="ABC_tran"/>
    <property type="match status" value="1"/>
</dbReference>
<dbReference type="Gene3D" id="3.40.50.300">
    <property type="entry name" value="P-loop containing nucleotide triphosphate hydrolases"/>
    <property type="match status" value="1"/>
</dbReference>
<dbReference type="EMBL" id="MBFA02000024">
    <property type="protein sequence ID" value="MUP13035.1"/>
    <property type="molecule type" value="Genomic_DNA"/>
</dbReference>
<evidence type="ECO:0000313" key="3">
    <source>
        <dbReference type="EMBL" id="MUP13035.1"/>
    </source>
</evidence>
<protein>
    <submittedName>
        <fullName evidence="3">ATP-binding cassette domain-containing protein</fullName>
    </submittedName>
</protein>
<organism evidence="3 5">
    <name type="scientific">Agrobacterium vitis</name>
    <name type="common">Rhizobium vitis</name>
    <dbReference type="NCBI Taxonomy" id="373"/>
    <lineage>
        <taxon>Bacteria</taxon>
        <taxon>Pseudomonadati</taxon>
        <taxon>Pseudomonadota</taxon>
        <taxon>Alphaproteobacteria</taxon>
        <taxon>Hyphomicrobiales</taxon>
        <taxon>Rhizobiaceae</taxon>
        <taxon>Rhizobium/Agrobacterium group</taxon>
        <taxon>Agrobacterium</taxon>
    </lineage>
</organism>
<comment type="caution">
    <text evidence="3">The sequence shown here is derived from an EMBL/GenBank/DDBJ whole genome shotgun (WGS) entry which is preliminary data.</text>
</comment>
<dbReference type="SUPFAM" id="SSF52540">
    <property type="entry name" value="P-loop containing nucleoside triphosphate hydrolases"/>
    <property type="match status" value="1"/>
</dbReference>
<evidence type="ECO:0000313" key="4">
    <source>
        <dbReference type="Proteomes" id="UP000179454"/>
    </source>
</evidence>
<dbReference type="InterPro" id="IPR003439">
    <property type="entry name" value="ABC_transporter-like_ATP-bd"/>
</dbReference>
<evidence type="ECO:0000259" key="1">
    <source>
        <dbReference type="Pfam" id="PF00005"/>
    </source>
</evidence>
<name>A0ABD6HE05_AGRVI</name>
<dbReference type="InterPro" id="IPR027417">
    <property type="entry name" value="P-loop_NTPase"/>
</dbReference>
<keyword evidence="3" id="KW-0547">Nucleotide-binding</keyword>
<keyword evidence="3" id="KW-0067">ATP-binding</keyword>
<dbReference type="RefSeq" id="WP_139192268.1">
    <property type="nucleotide sequence ID" value="NZ_MBFA02000024.1"/>
</dbReference>
<keyword evidence="4" id="KW-1185">Reference proteome</keyword>
<accession>A0ABD6HE05</accession>
<feature type="domain" description="ABC transporter" evidence="1">
    <location>
        <begin position="22"/>
        <end position="55"/>
    </location>
</feature>
<proteinExistence type="predicted"/>
<dbReference type="EMBL" id="MBFE02000026">
    <property type="protein sequence ID" value="MUO44970.1"/>
    <property type="molecule type" value="Genomic_DNA"/>
</dbReference>
<sequence length="86" mass="8836">MHTACLATTSSNPIHRPAVWVLHGVSLEIAEGDGVALIGANGSRKSTLLKSVVGLNAIACRLKSVVQCPAGGDCGPASDVVRSRMR</sequence>